<dbReference type="Gramene" id="AET4Gv20106500.17">
    <property type="protein sequence ID" value="AET4Gv20106500.17"/>
    <property type="gene ID" value="AET4Gv20106500"/>
</dbReference>
<keyword evidence="2" id="KW-1185">Reference proteome</keyword>
<dbReference type="Proteomes" id="UP000015105">
    <property type="component" value="Chromosome 4D"/>
</dbReference>
<reference evidence="1" key="5">
    <citation type="journal article" date="2021" name="G3 (Bethesda)">
        <title>Aegilops tauschii genome assembly Aet v5.0 features greater sequence contiguity and improved annotation.</title>
        <authorList>
            <person name="Wang L."/>
            <person name="Zhu T."/>
            <person name="Rodriguez J.C."/>
            <person name="Deal K.R."/>
            <person name="Dubcovsky J."/>
            <person name="McGuire P.E."/>
            <person name="Lux T."/>
            <person name="Spannagl M."/>
            <person name="Mayer K.F.X."/>
            <person name="Baldrich P."/>
            <person name="Meyers B.C."/>
            <person name="Huo N."/>
            <person name="Gu Y.Q."/>
            <person name="Zhou H."/>
            <person name="Devos K.M."/>
            <person name="Bennetzen J.L."/>
            <person name="Unver T."/>
            <person name="Budak H."/>
            <person name="Gulick P.J."/>
            <person name="Galiba G."/>
            <person name="Kalapos B."/>
            <person name="Nelson D.R."/>
            <person name="Li P."/>
            <person name="You F.M."/>
            <person name="Luo M.C."/>
            <person name="Dvorak J."/>
        </authorList>
    </citation>
    <scope>NUCLEOTIDE SEQUENCE [LARGE SCALE GENOMIC DNA]</scope>
    <source>
        <strain evidence="1">cv. AL8/78</strain>
    </source>
</reference>
<dbReference type="EnsemblPlants" id="AET4Gv20106500.17">
    <property type="protein sequence ID" value="AET4Gv20106500.17"/>
    <property type="gene ID" value="AET4Gv20106500"/>
</dbReference>
<protein>
    <submittedName>
        <fullName evidence="1">Uncharacterized protein</fullName>
    </submittedName>
</protein>
<name>A0A453H875_AEGTS</name>
<reference evidence="1" key="3">
    <citation type="journal article" date="2017" name="Nature">
        <title>Genome sequence of the progenitor of the wheat D genome Aegilops tauschii.</title>
        <authorList>
            <person name="Luo M.C."/>
            <person name="Gu Y.Q."/>
            <person name="Puiu D."/>
            <person name="Wang H."/>
            <person name="Twardziok S.O."/>
            <person name="Deal K.R."/>
            <person name="Huo N."/>
            <person name="Zhu T."/>
            <person name="Wang L."/>
            <person name="Wang Y."/>
            <person name="McGuire P.E."/>
            <person name="Liu S."/>
            <person name="Long H."/>
            <person name="Ramasamy R.K."/>
            <person name="Rodriguez J.C."/>
            <person name="Van S.L."/>
            <person name="Yuan L."/>
            <person name="Wang Z."/>
            <person name="Xia Z."/>
            <person name="Xiao L."/>
            <person name="Anderson O.D."/>
            <person name="Ouyang S."/>
            <person name="Liang Y."/>
            <person name="Zimin A.V."/>
            <person name="Pertea G."/>
            <person name="Qi P."/>
            <person name="Bennetzen J.L."/>
            <person name="Dai X."/>
            <person name="Dawson M.W."/>
            <person name="Muller H.G."/>
            <person name="Kugler K."/>
            <person name="Rivarola-Duarte L."/>
            <person name="Spannagl M."/>
            <person name="Mayer K.F.X."/>
            <person name="Lu F.H."/>
            <person name="Bevan M.W."/>
            <person name="Leroy P."/>
            <person name="Li P."/>
            <person name="You F.M."/>
            <person name="Sun Q."/>
            <person name="Liu Z."/>
            <person name="Lyons E."/>
            <person name="Wicker T."/>
            <person name="Salzberg S.L."/>
            <person name="Devos K.M."/>
            <person name="Dvorak J."/>
        </authorList>
    </citation>
    <scope>NUCLEOTIDE SEQUENCE [LARGE SCALE GENOMIC DNA]</scope>
    <source>
        <strain evidence="1">cv. AL8/78</strain>
    </source>
</reference>
<sequence>GLRRLRRTECLKSVATRQSVRAIFAGQSVRAIDKCWCMVDCLVVLASAGNVPCVK</sequence>
<evidence type="ECO:0000313" key="2">
    <source>
        <dbReference type="Proteomes" id="UP000015105"/>
    </source>
</evidence>
<accession>A0A453H875</accession>
<dbReference type="AlphaFoldDB" id="A0A453H875"/>
<reference evidence="2" key="2">
    <citation type="journal article" date="2017" name="Nat. Plants">
        <title>The Aegilops tauschii genome reveals multiple impacts of transposons.</title>
        <authorList>
            <person name="Zhao G."/>
            <person name="Zou C."/>
            <person name="Li K."/>
            <person name="Wang K."/>
            <person name="Li T."/>
            <person name="Gao L."/>
            <person name="Zhang X."/>
            <person name="Wang H."/>
            <person name="Yang Z."/>
            <person name="Liu X."/>
            <person name="Jiang W."/>
            <person name="Mao L."/>
            <person name="Kong X."/>
            <person name="Jiao Y."/>
            <person name="Jia J."/>
        </authorList>
    </citation>
    <scope>NUCLEOTIDE SEQUENCE [LARGE SCALE GENOMIC DNA]</scope>
    <source>
        <strain evidence="2">cv. AL8/78</strain>
    </source>
</reference>
<reference evidence="1" key="4">
    <citation type="submission" date="2019-03" db="UniProtKB">
        <authorList>
            <consortium name="EnsemblPlants"/>
        </authorList>
    </citation>
    <scope>IDENTIFICATION</scope>
</reference>
<proteinExistence type="predicted"/>
<organism evidence="1 2">
    <name type="scientific">Aegilops tauschii subsp. strangulata</name>
    <name type="common">Goatgrass</name>
    <dbReference type="NCBI Taxonomy" id="200361"/>
    <lineage>
        <taxon>Eukaryota</taxon>
        <taxon>Viridiplantae</taxon>
        <taxon>Streptophyta</taxon>
        <taxon>Embryophyta</taxon>
        <taxon>Tracheophyta</taxon>
        <taxon>Spermatophyta</taxon>
        <taxon>Magnoliopsida</taxon>
        <taxon>Liliopsida</taxon>
        <taxon>Poales</taxon>
        <taxon>Poaceae</taxon>
        <taxon>BOP clade</taxon>
        <taxon>Pooideae</taxon>
        <taxon>Triticodae</taxon>
        <taxon>Triticeae</taxon>
        <taxon>Triticinae</taxon>
        <taxon>Aegilops</taxon>
    </lineage>
</organism>
<evidence type="ECO:0000313" key="1">
    <source>
        <dbReference type="EnsemblPlants" id="AET4Gv20106500.17"/>
    </source>
</evidence>
<reference evidence="2" key="1">
    <citation type="journal article" date="2014" name="Science">
        <title>Ancient hybridizations among the ancestral genomes of bread wheat.</title>
        <authorList>
            <consortium name="International Wheat Genome Sequencing Consortium,"/>
            <person name="Marcussen T."/>
            <person name="Sandve S.R."/>
            <person name="Heier L."/>
            <person name="Spannagl M."/>
            <person name="Pfeifer M."/>
            <person name="Jakobsen K.S."/>
            <person name="Wulff B.B."/>
            <person name="Steuernagel B."/>
            <person name="Mayer K.F."/>
            <person name="Olsen O.A."/>
        </authorList>
    </citation>
    <scope>NUCLEOTIDE SEQUENCE [LARGE SCALE GENOMIC DNA]</scope>
    <source>
        <strain evidence="2">cv. AL8/78</strain>
    </source>
</reference>